<name>A0ABP7VBC5_9ACTN</name>
<dbReference type="Proteomes" id="UP001500683">
    <property type="component" value="Unassembled WGS sequence"/>
</dbReference>
<dbReference type="Gene3D" id="3.40.50.1000">
    <property type="entry name" value="HAD superfamily/HAD-like"/>
    <property type="match status" value="1"/>
</dbReference>
<accession>A0ABP7VBC5</accession>
<reference evidence="2" key="1">
    <citation type="journal article" date="2019" name="Int. J. Syst. Evol. Microbiol.">
        <title>The Global Catalogue of Microorganisms (GCM) 10K type strain sequencing project: providing services to taxonomists for standard genome sequencing and annotation.</title>
        <authorList>
            <consortium name="The Broad Institute Genomics Platform"/>
            <consortium name="The Broad Institute Genome Sequencing Center for Infectious Disease"/>
            <person name="Wu L."/>
            <person name="Ma J."/>
        </authorList>
    </citation>
    <scope>NUCLEOTIDE SEQUENCE [LARGE SCALE GENOMIC DNA]</scope>
    <source>
        <strain evidence="2">JCM 16702</strain>
    </source>
</reference>
<gene>
    <name evidence="1" type="ORF">GCM10022214_16500</name>
</gene>
<dbReference type="RefSeq" id="WP_344943164.1">
    <property type="nucleotide sequence ID" value="NZ_BAAAZG010000006.1"/>
</dbReference>
<dbReference type="NCBIfam" id="TIGR01686">
    <property type="entry name" value="FkbH"/>
    <property type="match status" value="1"/>
</dbReference>
<comment type="caution">
    <text evidence="1">The sequence shown here is derived from an EMBL/GenBank/DDBJ whole genome shotgun (WGS) entry which is preliminary data.</text>
</comment>
<proteinExistence type="predicted"/>
<evidence type="ECO:0000313" key="1">
    <source>
        <dbReference type="EMBL" id="GAA4063654.1"/>
    </source>
</evidence>
<dbReference type="InterPro" id="IPR016181">
    <property type="entry name" value="Acyl_CoA_acyltransferase"/>
</dbReference>
<dbReference type="Gene3D" id="3.40.50.1110">
    <property type="entry name" value="SGNH hydrolase"/>
    <property type="match status" value="1"/>
</dbReference>
<dbReference type="InterPro" id="IPR010037">
    <property type="entry name" value="FkbH_domain"/>
</dbReference>
<evidence type="ECO:0000313" key="2">
    <source>
        <dbReference type="Proteomes" id="UP001500683"/>
    </source>
</evidence>
<dbReference type="SUPFAM" id="SSF55729">
    <property type="entry name" value="Acyl-CoA N-acyltransferases (Nat)"/>
    <property type="match status" value="1"/>
</dbReference>
<dbReference type="SUPFAM" id="SSF56784">
    <property type="entry name" value="HAD-like"/>
    <property type="match status" value="1"/>
</dbReference>
<dbReference type="Gene3D" id="3.40.630.30">
    <property type="match status" value="1"/>
</dbReference>
<dbReference type="InterPro" id="IPR036514">
    <property type="entry name" value="SGNH_hydro_sf"/>
</dbReference>
<protein>
    <submittedName>
        <fullName evidence="1">HAD-IIIC family phosphatase</fullName>
    </submittedName>
</protein>
<dbReference type="InterPro" id="IPR023214">
    <property type="entry name" value="HAD_sf"/>
</dbReference>
<sequence>MVADHSAGTLLELAAAGRLAAEYPLVCRIVAALAEQEPARGEVARAGRLLDRVDPAEIERLHPGLPGVSVGITGHGTLSALAPALRAEFARHGLVARPTVTGFDGYVRELGDPASELSAARPDLVLCVLDPAMVFDEVPVPWTPADVERAATAKVALIERLAERYTRAGRGTLVLNTMPLTRRHTAQLVDWRSRARLGAVWRQANARLLALADHHPSVVVVDLDPLVAEGVPVGDDRLGTYAKAHLTDDLLAAYAREIGHLARNLVGRTKKCLVLDLDDTLWGGVLGDDGVDGIEIGGGYRGEAFLAFQRVAKQLGSQGVLLAAVSKNDPELVERALREHPAMALREADFVQVVANWRPKHENLAGLADRLGLGVDSFVFVDDSAYERGLVRRELPGVAVVDVDGEPALHPGRLLRDGWFDQRELTGEDRVRPARYREEAARKGFLDRFDSVEDYLRELDVRVRVSRATEPEAARISQLTLRTNQFNLTGRRLQPQDVRRLMRDPDALVLSVHVGDRFGDSGLVGAVLARWHGDLLHIDNFLLSCRVFSRSVEEACLNWVLRHARERGAGAVLAGYRPGGRNGLVREFYPRNGFVHEADDGTMLTFRHPLTEIPPPPPHIRLVEVHEAP</sequence>
<dbReference type="InterPro" id="IPR036412">
    <property type="entry name" value="HAD-like_sf"/>
</dbReference>
<organism evidence="1 2">
    <name type="scientific">Actinomadura miaoliensis</name>
    <dbReference type="NCBI Taxonomy" id="430685"/>
    <lineage>
        <taxon>Bacteria</taxon>
        <taxon>Bacillati</taxon>
        <taxon>Actinomycetota</taxon>
        <taxon>Actinomycetes</taxon>
        <taxon>Streptosporangiales</taxon>
        <taxon>Thermomonosporaceae</taxon>
        <taxon>Actinomadura</taxon>
    </lineage>
</organism>
<dbReference type="EMBL" id="BAAAZG010000006">
    <property type="protein sequence ID" value="GAA4063654.1"/>
    <property type="molecule type" value="Genomic_DNA"/>
</dbReference>
<dbReference type="InterPro" id="IPR010033">
    <property type="entry name" value="HAD_SF_ppase_IIIC"/>
</dbReference>
<keyword evidence="2" id="KW-1185">Reference proteome</keyword>
<dbReference type="NCBIfam" id="TIGR01681">
    <property type="entry name" value="HAD-SF-IIIC"/>
    <property type="match status" value="1"/>
</dbReference>